<dbReference type="Proteomes" id="UP000182761">
    <property type="component" value="Unassembled WGS sequence"/>
</dbReference>
<dbReference type="STRING" id="1586267.GCA_001418685_01846"/>
<evidence type="ECO:0000313" key="3">
    <source>
        <dbReference type="Proteomes" id="UP000182761"/>
    </source>
</evidence>
<organism evidence="2 3">
    <name type="scientific">Apibacter mensalis</name>
    <dbReference type="NCBI Taxonomy" id="1586267"/>
    <lineage>
        <taxon>Bacteria</taxon>
        <taxon>Pseudomonadati</taxon>
        <taxon>Bacteroidota</taxon>
        <taxon>Flavobacteriia</taxon>
        <taxon>Flavobacteriales</taxon>
        <taxon>Weeksellaceae</taxon>
        <taxon>Apibacter</taxon>
    </lineage>
</organism>
<protein>
    <submittedName>
        <fullName evidence="2">Uncharacterized protein</fullName>
    </submittedName>
</protein>
<evidence type="ECO:0000256" key="1">
    <source>
        <dbReference type="SAM" id="Phobius"/>
    </source>
</evidence>
<accession>A0A0X3ASZ2</accession>
<dbReference type="AlphaFoldDB" id="A0A0X3ASZ2"/>
<keyword evidence="1" id="KW-0472">Membrane</keyword>
<dbReference type="EMBL" id="FCOR01000013">
    <property type="protein sequence ID" value="CVK16978.1"/>
    <property type="molecule type" value="Genomic_DNA"/>
</dbReference>
<keyword evidence="3" id="KW-1185">Reference proteome</keyword>
<name>A0A0X3ASZ2_9FLAO</name>
<keyword evidence="1" id="KW-1133">Transmembrane helix</keyword>
<reference evidence="2 3" key="1">
    <citation type="submission" date="2016-01" db="EMBL/GenBank/DDBJ databases">
        <authorList>
            <person name="McClelland M."/>
            <person name="Jain A."/>
            <person name="Saraogi P."/>
            <person name="Mendelson R."/>
            <person name="Westerman R."/>
            <person name="SanMiguel P."/>
            <person name="Csonka L."/>
        </authorList>
    </citation>
    <scope>NUCLEOTIDE SEQUENCE [LARGE SCALE GENOMIC DNA]</scope>
    <source>
        <strain evidence="2 3">R-53146</strain>
    </source>
</reference>
<sequence length="89" mass="10817">MDEPGPTSISLIYLPLFNIFLFSYYFKRIDICKLLIVSLQNYTLTTFVYTKSSTKYIHYNIEYLHKNLLFIYNRYNNIRIIVKNQLYII</sequence>
<gene>
    <name evidence="2" type="ORF">Ga0061079_11352</name>
</gene>
<feature type="transmembrane region" description="Helical" evidence="1">
    <location>
        <begin position="6"/>
        <end position="26"/>
    </location>
</feature>
<proteinExistence type="predicted"/>
<keyword evidence="1" id="KW-0812">Transmembrane</keyword>
<evidence type="ECO:0000313" key="2">
    <source>
        <dbReference type="EMBL" id="CVK16978.1"/>
    </source>
</evidence>